<keyword evidence="2" id="KW-1185">Reference proteome</keyword>
<reference evidence="1 2" key="2">
    <citation type="journal article" date="2022" name="Mol. Ecol. Resour.">
        <title>The genomes of chicory, endive, great burdock and yacon provide insights into Asteraceae paleo-polyploidization history and plant inulin production.</title>
        <authorList>
            <person name="Fan W."/>
            <person name="Wang S."/>
            <person name="Wang H."/>
            <person name="Wang A."/>
            <person name="Jiang F."/>
            <person name="Liu H."/>
            <person name="Zhao H."/>
            <person name="Xu D."/>
            <person name="Zhang Y."/>
        </authorList>
    </citation>
    <scope>NUCLEOTIDE SEQUENCE [LARGE SCALE GENOMIC DNA]</scope>
    <source>
        <strain evidence="2">cv. Yunnan</strain>
        <tissue evidence="1">Leaves</tissue>
    </source>
</reference>
<proteinExistence type="predicted"/>
<reference evidence="2" key="1">
    <citation type="journal article" date="2022" name="Mol. Ecol. Resour.">
        <title>The genomes of chicory, endive, great burdock and yacon provide insights into Asteraceae palaeo-polyploidization history and plant inulin production.</title>
        <authorList>
            <person name="Fan W."/>
            <person name="Wang S."/>
            <person name="Wang H."/>
            <person name="Wang A."/>
            <person name="Jiang F."/>
            <person name="Liu H."/>
            <person name="Zhao H."/>
            <person name="Xu D."/>
            <person name="Zhang Y."/>
        </authorList>
    </citation>
    <scope>NUCLEOTIDE SEQUENCE [LARGE SCALE GENOMIC DNA]</scope>
    <source>
        <strain evidence="2">cv. Yunnan</strain>
    </source>
</reference>
<sequence length="108" mass="12135">MFSIKAATDDLDCEWVSTGATTEVATGGDLKHRIWSDDLKHQRWKNEPVEDFEPVQDIISTSETWIIVFSTHLFEFVWKLLLSHGPKAHQDLLIGSGPISPASVCNQI</sequence>
<gene>
    <name evidence="1" type="ORF">L1987_79849</name>
</gene>
<accession>A0ACB8YLP7</accession>
<organism evidence="1 2">
    <name type="scientific">Smallanthus sonchifolius</name>
    <dbReference type="NCBI Taxonomy" id="185202"/>
    <lineage>
        <taxon>Eukaryota</taxon>
        <taxon>Viridiplantae</taxon>
        <taxon>Streptophyta</taxon>
        <taxon>Embryophyta</taxon>
        <taxon>Tracheophyta</taxon>
        <taxon>Spermatophyta</taxon>
        <taxon>Magnoliopsida</taxon>
        <taxon>eudicotyledons</taxon>
        <taxon>Gunneridae</taxon>
        <taxon>Pentapetalae</taxon>
        <taxon>asterids</taxon>
        <taxon>campanulids</taxon>
        <taxon>Asterales</taxon>
        <taxon>Asteraceae</taxon>
        <taxon>Asteroideae</taxon>
        <taxon>Heliantheae alliance</taxon>
        <taxon>Millerieae</taxon>
        <taxon>Smallanthus</taxon>
    </lineage>
</organism>
<comment type="caution">
    <text evidence="1">The sequence shown here is derived from an EMBL/GenBank/DDBJ whole genome shotgun (WGS) entry which is preliminary data.</text>
</comment>
<evidence type="ECO:0000313" key="2">
    <source>
        <dbReference type="Proteomes" id="UP001056120"/>
    </source>
</evidence>
<protein>
    <submittedName>
        <fullName evidence="1">Uncharacterized protein</fullName>
    </submittedName>
</protein>
<dbReference type="EMBL" id="CM042044">
    <property type="protein sequence ID" value="KAI3686176.1"/>
    <property type="molecule type" value="Genomic_DNA"/>
</dbReference>
<name>A0ACB8YLP7_9ASTR</name>
<dbReference type="Proteomes" id="UP001056120">
    <property type="component" value="Linkage Group LG27"/>
</dbReference>
<evidence type="ECO:0000313" key="1">
    <source>
        <dbReference type="EMBL" id="KAI3686176.1"/>
    </source>
</evidence>